<gene>
    <name evidence="2" type="ORF">FisN_26Hu044</name>
</gene>
<proteinExistence type="predicted"/>
<dbReference type="EMBL" id="BDSP01000132">
    <property type="protein sequence ID" value="GAX18751.1"/>
    <property type="molecule type" value="Genomic_DNA"/>
</dbReference>
<keyword evidence="1" id="KW-0732">Signal</keyword>
<name>A0A1Z5JYC2_FISSO</name>
<keyword evidence="3" id="KW-1185">Reference proteome</keyword>
<reference evidence="2 3" key="1">
    <citation type="journal article" date="2015" name="Plant Cell">
        <title>Oil accumulation by the oleaginous diatom Fistulifera solaris as revealed by the genome and transcriptome.</title>
        <authorList>
            <person name="Tanaka T."/>
            <person name="Maeda Y."/>
            <person name="Veluchamy A."/>
            <person name="Tanaka M."/>
            <person name="Abida H."/>
            <person name="Marechal E."/>
            <person name="Bowler C."/>
            <person name="Muto M."/>
            <person name="Sunaga Y."/>
            <person name="Tanaka M."/>
            <person name="Yoshino T."/>
            <person name="Taniguchi T."/>
            <person name="Fukuda Y."/>
            <person name="Nemoto M."/>
            <person name="Matsumoto M."/>
            <person name="Wong P.S."/>
            <person name="Aburatani S."/>
            <person name="Fujibuchi W."/>
        </authorList>
    </citation>
    <scope>NUCLEOTIDE SEQUENCE [LARGE SCALE GENOMIC DNA]</scope>
    <source>
        <strain evidence="2 3">JPCC DA0580</strain>
    </source>
</reference>
<evidence type="ECO:0000313" key="2">
    <source>
        <dbReference type="EMBL" id="GAX18751.1"/>
    </source>
</evidence>
<accession>A0A1Z5JYC2</accession>
<protein>
    <submittedName>
        <fullName evidence="2">Uncharacterized protein</fullName>
    </submittedName>
</protein>
<dbReference type="AlphaFoldDB" id="A0A1Z5JYC2"/>
<organism evidence="2 3">
    <name type="scientific">Fistulifera solaris</name>
    <name type="common">Oleaginous diatom</name>
    <dbReference type="NCBI Taxonomy" id="1519565"/>
    <lineage>
        <taxon>Eukaryota</taxon>
        <taxon>Sar</taxon>
        <taxon>Stramenopiles</taxon>
        <taxon>Ochrophyta</taxon>
        <taxon>Bacillariophyta</taxon>
        <taxon>Bacillariophyceae</taxon>
        <taxon>Bacillariophycidae</taxon>
        <taxon>Naviculales</taxon>
        <taxon>Naviculaceae</taxon>
        <taxon>Fistulifera</taxon>
    </lineage>
</organism>
<dbReference type="Proteomes" id="UP000198406">
    <property type="component" value="Unassembled WGS sequence"/>
</dbReference>
<dbReference type="InParanoid" id="A0A1Z5JYC2"/>
<evidence type="ECO:0000313" key="3">
    <source>
        <dbReference type="Proteomes" id="UP000198406"/>
    </source>
</evidence>
<sequence>MRRLQATFVVLCDALPTMAADGLIPPPPPSAPDSFAPPLSEFGSLCEDTIVLTVPAEDSTAVVTGAHAKLFSFLDCAFLDTGSAPATVYQIEGTGAMLDVFLFGDQYGSSQVAVFEGCPSQPGRNGAVNVSGGKYPNCVAGQYIQGARWQTQAGQLYTIVVYSYASLSSTSFILQIESVKASPICGTESISLINVGTLNTISVQLLGGSEDSVTITDLPPCDYQTRSSFVLYEFTVLQSNVIISASVEGVDSVVTVYQGNCESSYTCLPHAGSGDASVSDKSSVVNRNSEEVTDGEGASGMESQVRLESIAMPRANYNVHSFHNEMAGATYLVAVSSCCGNNVEDFRLTLNVTEYGNVCEDSVEINLSSNETSAIVNLSKGKVYQDLSSCHANGYLDSSGQQASMMISSPVAFYKLIGDGNNYIAYIAPSDPNKSFGQVRTSLYTTTTCNKPPECLRGDNQNNQLLISTVIGETYYLASYSDHTEDQGSYVLKMRSLSSKTPCEDATYLGSVGNTGLTVNGTLSEVAFYSNFSICNVYAETTRFRVFLFIAEKDGPMVATATKVDPNINFYPLLTVVTSCESGECIAGSSNFDIDLLTPALFWNAEAGVKYYVVVSSLELTFDSGEFILTVEPLTATTICGENVVDMGIIPREGAMFNGSTISGPLFAIPASCQDDKTIAMVSRSTTFTLRGDGNVYLLSVSDAFGFSPQATVFDGSCENLRCIPTDAYVSSFLVDTALDETYTIVIGDCCDPVGLGGTFRLHAKKVNKGSLTSDAMAMNLPWGTETKRVTGSTSSGSFYPGLPLCHISVDSPATVYKLDFGDGYFSAQVSGFSFDAQLSLLKANDLSGFECYGTHGHRHVFWEVGEAQSLYLVVHGCCDMNAVGDFSLQLRKLSISGEPCNDVHDLGNVPKDGLVYVGTSNDWFFVANDGSESEPLCEYENQRAFSPERSKLFTVDGSGKTLAASAFVSHTTAIRISLTVVKSFCGSVECIEGAYLTVDPFESITWPSVPGETYDIFVTMSVSETEDEFILMVYEDGTELFGSNRTAVTGLGNNTMNDTSHGADSSSSKLRKAISFLLNAGVLVVMFCCY</sequence>
<feature type="signal peptide" evidence="1">
    <location>
        <begin position="1"/>
        <end position="19"/>
    </location>
</feature>
<comment type="caution">
    <text evidence="2">The sequence shown here is derived from an EMBL/GenBank/DDBJ whole genome shotgun (WGS) entry which is preliminary data.</text>
</comment>
<feature type="chain" id="PRO_5013210129" evidence="1">
    <location>
        <begin position="20"/>
        <end position="1091"/>
    </location>
</feature>
<evidence type="ECO:0000256" key="1">
    <source>
        <dbReference type="SAM" id="SignalP"/>
    </source>
</evidence>